<feature type="compositionally biased region" description="Polar residues" evidence="1">
    <location>
        <begin position="44"/>
        <end position="56"/>
    </location>
</feature>
<evidence type="ECO:0000313" key="5">
    <source>
        <dbReference type="Proteomes" id="UP000281498"/>
    </source>
</evidence>
<dbReference type="Pfam" id="PF00188">
    <property type="entry name" value="CAP"/>
    <property type="match status" value="1"/>
</dbReference>
<dbReference type="PANTHER" id="PTHR31157">
    <property type="entry name" value="SCP DOMAIN-CONTAINING PROTEIN"/>
    <property type="match status" value="1"/>
</dbReference>
<dbReference type="InterPro" id="IPR035940">
    <property type="entry name" value="CAP_sf"/>
</dbReference>
<proteinExistence type="predicted"/>
<feature type="domain" description="CAP-associated" evidence="3">
    <location>
        <begin position="78"/>
        <end position="218"/>
    </location>
</feature>
<dbReference type="EMBL" id="PDOE01000001">
    <property type="protein sequence ID" value="RKL68885.1"/>
    <property type="molecule type" value="Genomic_DNA"/>
</dbReference>
<dbReference type="PANTHER" id="PTHR31157:SF26">
    <property type="entry name" value="SCP-LIKE EXTRACELLULAR PROTEIN"/>
    <property type="match status" value="1"/>
</dbReference>
<dbReference type="CDD" id="cd05379">
    <property type="entry name" value="CAP_bacterial"/>
    <property type="match status" value="1"/>
</dbReference>
<accession>A0A3A9KLZ4</accession>
<keyword evidence="5" id="KW-1185">Reference proteome</keyword>
<protein>
    <submittedName>
        <fullName evidence="4">Uncharacterized protein</fullName>
    </submittedName>
</protein>
<comment type="caution">
    <text evidence="4">The sequence shown here is derived from an EMBL/GenBank/DDBJ whole genome shotgun (WGS) entry which is preliminary data.</text>
</comment>
<dbReference type="AlphaFoldDB" id="A0A3A9KLZ4"/>
<evidence type="ECO:0000313" key="4">
    <source>
        <dbReference type="EMBL" id="RKL68885.1"/>
    </source>
</evidence>
<dbReference type="OrthoDB" id="9783944at2"/>
<dbReference type="Gene3D" id="3.40.33.10">
    <property type="entry name" value="CAP"/>
    <property type="match status" value="1"/>
</dbReference>
<evidence type="ECO:0000259" key="2">
    <source>
        <dbReference type="Pfam" id="PF00188"/>
    </source>
</evidence>
<dbReference type="Pfam" id="PF14504">
    <property type="entry name" value="CAP_assoc_N"/>
    <property type="match status" value="1"/>
</dbReference>
<feature type="domain" description="SCP" evidence="2">
    <location>
        <begin position="249"/>
        <end position="359"/>
    </location>
</feature>
<dbReference type="InterPro" id="IPR029410">
    <property type="entry name" value="CAP_assoc"/>
</dbReference>
<dbReference type="Proteomes" id="UP000281498">
    <property type="component" value="Unassembled WGS sequence"/>
</dbReference>
<sequence>MKAILAFLLTIALLYFLGSEWLESIEPENFKDNNQEIELESDSNSENNQEVQLQNETNHESENETADNLEDFFLHEWIGQDAENVYNILGDPDRIDETPFGYKWLVYTSSGPFKMIGVHDNKVVTTYTNSEDVILDGIAIGGNYETISSVYSFEKSQTVLNSGLKTVTFELTEQELLGRPLVKIKDGIWAQLYFDTFNEDLSSVRYINEESLIKHRAYSMTYSGEIAEAVDWEKVNQEEWVSGQELQILELTNGIREKHGLSTLEGHEQTSEVAYLHSKDMHDEKYFSHTSPSQGELSDRLEEGDINYQLAGENIAAHYVDGIEAVEGWLNSEGHRVNLLKDDFTHLGVGVYRDYYTQNFLTPR</sequence>
<name>A0A3A9KLZ4_9BACI</name>
<organism evidence="4 5">
    <name type="scientific">Salipaludibacillus neizhouensis</name>
    <dbReference type="NCBI Taxonomy" id="885475"/>
    <lineage>
        <taxon>Bacteria</taxon>
        <taxon>Bacillati</taxon>
        <taxon>Bacillota</taxon>
        <taxon>Bacilli</taxon>
        <taxon>Bacillales</taxon>
        <taxon>Bacillaceae</taxon>
    </lineage>
</organism>
<feature type="region of interest" description="Disordered" evidence="1">
    <location>
        <begin position="38"/>
        <end position="64"/>
    </location>
</feature>
<evidence type="ECO:0000259" key="3">
    <source>
        <dbReference type="Pfam" id="PF14504"/>
    </source>
</evidence>
<gene>
    <name evidence="4" type="ORF">CR203_02265</name>
</gene>
<dbReference type="RefSeq" id="WP_110936476.1">
    <property type="nucleotide sequence ID" value="NZ_KZ614146.1"/>
</dbReference>
<dbReference type="SUPFAM" id="SSF55797">
    <property type="entry name" value="PR-1-like"/>
    <property type="match status" value="1"/>
</dbReference>
<dbReference type="InterPro" id="IPR014044">
    <property type="entry name" value="CAP_dom"/>
</dbReference>
<reference evidence="4 5" key="1">
    <citation type="submission" date="2017-10" db="EMBL/GenBank/DDBJ databases">
        <title>Bacillus sp. nov., a halophilic bacterium isolated from a Keqin Lake.</title>
        <authorList>
            <person name="Wang H."/>
        </authorList>
    </citation>
    <scope>NUCLEOTIDE SEQUENCE [LARGE SCALE GENOMIC DNA]</scope>
    <source>
        <strain evidence="4 5">KCTC 13187</strain>
    </source>
</reference>
<evidence type="ECO:0000256" key="1">
    <source>
        <dbReference type="SAM" id="MobiDB-lite"/>
    </source>
</evidence>